<organism evidence="9 10">
    <name type="scientific">Saccharothrix australiensis</name>
    <dbReference type="NCBI Taxonomy" id="2072"/>
    <lineage>
        <taxon>Bacteria</taxon>
        <taxon>Bacillati</taxon>
        <taxon>Actinomycetota</taxon>
        <taxon>Actinomycetes</taxon>
        <taxon>Pseudonocardiales</taxon>
        <taxon>Pseudonocardiaceae</taxon>
        <taxon>Saccharothrix</taxon>
    </lineage>
</organism>
<comment type="caution">
    <text evidence="9">The sequence shown here is derived from an EMBL/GenBank/DDBJ whole genome shotgun (WGS) entry which is preliminary data.</text>
</comment>
<dbReference type="SUPFAM" id="SSF46894">
    <property type="entry name" value="C-terminal effector domain of the bipartite response regulators"/>
    <property type="match status" value="1"/>
</dbReference>
<dbReference type="AlphaFoldDB" id="A0A495W6L3"/>
<reference evidence="9 10" key="1">
    <citation type="submission" date="2018-10" db="EMBL/GenBank/DDBJ databases">
        <title>Sequencing the genomes of 1000 actinobacteria strains.</title>
        <authorList>
            <person name="Klenk H.-P."/>
        </authorList>
    </citation>
    <scope>NUCLEOTIDE SEQUENCE [LARGE SCALE GENOMIC DNA]</scope>
    <source>
        <strain evidence="9 10">DSM 43800</strain>
    </source>
</reference>
<dbReference type="EMBL" id="RBXO01000001">
    <property type="protein sequence ID" value="RKT56730.1"/>
    <property type="molecule type" value="Genomic_DNA"/>
</dbReference>
<dbReference type="Pfam" id="PF03704">
    <property type="entry name" value="BTAD"/>
    <property type="match status" value="1"/>
</dbReference>
<dbReference type="Proteomes" id="UP000282084">
    <property type="component" value="Unassembled WGS sequence"/>
</dbReference>
<keyword evidence="3 6" id="KW-0238">DNA-binding</keyword>
<keyword evidence="10" id="KW-1185">Reference proteome</keyword>
<dbReference type="InterPro" id="IPR016032">
    <property type="entry name" value="Sig_transdc_resp-reg_C-effctor"/>
</dbReference>
<dbReference type="Gene3D" id="3.40.50.300">
    <property type="entry name" value="P-loop containing nucleotide triphosphate hydrolases"/>
    <property type="match status" value="1"/>
</dbReference>
<dbReference type="PROSITE" id="PS51755">
    <property type="entry name" value="OMPR_PHOB"/>
    <property type="match status" value="1"/>
</dbReference>
<dbReference type="PANTHER" id="PTHR35807">
    <property type="entry name" value="TRANSCRIPTIONAL REGULATOR REDD-RELATED"/>
    <property type="match status" value="1"/>
</dbReference>
<feature type="repeat" description="TPR" evidence="5">
    <location>
        <begin position="887"/>
        <end position="920"/>
    </location>
</feature>
<evidence type="ECO:0000256" key="2">
    <source>
        <dbReference type="ARBA" id="ARBA00023015"/>
    </source>
</evidence>
<dbReference type="InterPro" id="IPR005158">
    <property type="entry name" value="BTAD"/>
</dbReference>
<accession>A0A495W6L3</accession>
<dbReference type="InterPro" id="IPR036388">
    <property type="entry name" value="WH-like_DNA-bd_sf"/>
</dbReference>
<evidence type="ECO:0000256" key="3">
    <source>
        <dbReference type="ARBA" id="ARBA00023125"/>
    </source>
</evidence>
<dbReference type="RefSeq" id="WP_121008245.1">
    <property type="nucleotide sequence ID" value="NZ_RBXO01000001.1"/>
</dbReference>
<sequence length="943" mass="102789">MAMELRLLGNIEARIGDRPVEVGPARQRFVLAALSVDANRVVPLDGLVERVWGGGRLPVHPHNALHTYVALLRRVLAPAGDVTITRQAPGYRLTAEEAAVDVHRFLALLDQARATDDDERAAARYERALALWRGEPFESADTAWFAAVRAMLTRQRNAARLDLTDIRLRRGEHTELVVTLADEVAENPLDERLAGQYLLALCGCGRQADALQHYDRVRRQLADELGVDPSRPLRRLHHQILTGDPALPDRGAAPPPVAAAKPTPVTRPAPVPRQLPAAPRLFTGRTAELAALTELLGGPEHPAGTVVIGGAGGIGKTWLALHWAYRNLDLFPDGQLHVNLRGFDPSGEPVTPAAAVRGFLDALGVAQAAVPADLDGRVGLYRSLVADKRLLVVLDNAADTAQVTPLLPGGTTATVLITSRRRLTGLVTAHCARLLPLRVLDDAEARRLLAGHLGEDRLAAEPEAVAELLDRCAGMPLALGIIAARAHCHPDFPLAALAEEFHDHAARLDALDTGHTDVNLRAVVSWSYRTLAREPATVFGLLGLAPGSDIGEPAAAGVSALPAAAARTALQELENAHLVDQHTPGRYRMHDLVRLCAADQARRDLPDEARTAALRRLADFYLHTAYRAERLLEPHRPPIALDEPAPGCHPLPLDHEGAAVAWLTVEYPNVLAVQQLAVEHGWHATAWGVAWSLYTFQRRHGYQLDALAVWQAALAAAERLDDPVVESTTHRAIGSAYSDVDRHREARSHLLRALAVAEEHDDLFGQAHAHHLLASALEEMGSIREALAHSTRSVDLFRAADLPVWEAWGLGHVGWCRALLGELPQARVDCEAALDLARRHGDREGESLVLDTLGYIAHHAGRYHEALDHYRRAVALLREVDNPFNEAEAAERLGDTHHALGEPEQATEAWRHALRLYQAQQRASQVERLQRQLDVLGRSRAGC</sequence>
<keyword evidence="5" id="KW-0802">TPR repeat</keyword>
<proteinExistence type="inferred from homology"/>
<dbReference type="Gene3D" id="1.25.40.10">
    <property type="entry name" value="Tetratricopeptide repeat domain"/>
    <property type="match status" value="2"/>
</dbReference>
<dbReference type="GO" id="GO:0000160">
    <property type="term" value="P:phosphorelay signal transduction system"/>
    <property type="evidence" value="ECO:0007669"/>
    <property type="project" value="InterPro"/>
</dbReference>
<dbReference type="SMART" id="SM00028">
    <property type="entry name" value="TPR"/>
    <property type="match status" value="5"/>
</dbReference>
<feature type="repeat" description="TPR" evidence="5">
    <location>
        <begin position="847"/>
        <end position="880"/>
    </location>
</feature>
<feature type="DNA-binding region" description="OmpR/PhoB-type" evidence="6">
    <location>
        <begin position="1"/>
        <end position="95"/>
    </location>
</feature>
<dbReference type="Pfam" id="PF13424">
    <property type="entry name" value="TPR_12"/>
    <property type="match status" value="1"/>
</dbReference>
<feature type="domain" description="OmpR/PhoB-type" evidence="8">
    <location>
        <begin position="1"/>
        <end position="95"/>
    </location>
</feature>
<evidence type="ECO:0000256" key="1">
    <source>
        <dbReference type="ARBA" id="ARBA00005820"/>
    </source>
</evidence>
<dbReference type="InterPro" id="IPR027417">
    <property type="entry name" value="P-loop_NTPase"/>
</dbReference>
<comment type="similarity">
    <text evidence="1">Belongs to the AfsR/DnrI/RedD regulatory family.</text>
</comment>
<keyword evidence="2" id="KW-0805">Transcription regulation</keyword>
<dbReference type="SMART" id="SM00862">
    <property type="entry name" value="Trans_reg_C"/>
    <property type="match status" value="1"/>
</dbReference>
<evidence type="ECO:0000313" key="9">
    <source>
        <dbReference type="EMBL" id="RKT56730.1"/>
    </source>
</evidence>
<dbReference type="SUPFAM" id="SSF48452">
    <property type="entry name" value="TPR-like"/>
    <property type="match status" value="2"/>
</dbReference>
<dbReference type="SUPFAM" id="SSF52540">
    <property type="entry name" value="P-loop containing nucleoside triphosphate hydrolases"/>
    <property type="match status" value="1"/>
</dbReference>
<evidence type="ECO:0000256" key="6">
    <source>
        <dbReference type="PROSITE-ProRule" id="PRU01091"/>
    </source>
</evidence>
<dbReference type="PANTHER" id="PTHR35807:SF1">
    <property type="entry name" value="TRANSCRIPTIONAL REGULATOR REDD"/>
    <property type="match status" value="1"/>
</dbReference>
<protein>
    <submittedName>
        <fullName evidence="9">DNA-binding SARP family transcriptional activator</fullName>
    </submittedName>
</protein>
<keyword evidence="4" id="KW-0804">Transcription</keyword>
<dbReference type="InterPro" id="IPR051677">
    <property type="entry name" value="AfsR-DnrI-RedD_regulator"/>
</dbReference>
<dbReference type="InterPro" id="IPR011990">
    <property type="entry name" value="TPR-like_helical_dom_sf"/>
</dbReference>
<dbReference type="InterPro" id="IPR001867">
    <property type="entry name" value="OmpR/PhoB-type_DNA-bd"/>
</dbReference>
<dbReference type="GO" id="GO:0006355">
    <property type="term" value="P:regulation of DNA-templated transcription"/>
    <property type="evidence" value="ECO:0007669"/>
    <property type="project" value="InterPro"/>
</dbReference>
<evidence type="ECO:0000256" key="5">
    <source>
        <dbReference type="PROSITE-ProRule" id="PRU00339"/>
    </source>
</evidence>
<dbReference type="GO" id="GO:0003677">
    <property type="term" value="F:DNA binding"/>
    <property type="evidence" value="ECO:0007669"/>
    <property type="project" value="UniProtKB-UniRule"/>
</dbReference>
<dbReference type="SMART" id="SM01043">
    <property type="entry name" value="BTAD"/>
    <property type="match status" value="1"/>
</dbReference>
<dbReference type="OrthoDB" id="3275754at2"/>
<dbReference type="CDD" id="cd15831">
    <property type="entry name" value="BTAD"/>
    <property type="match status" value="1"/>
</dbReference>
<feature type="region of interest" description="Disordered" evidence="7">
    <location>
        <begin position="244"/>
        <end position="275"/>
    </location>
</feature>
<dbReference type="PROSITE" id="PS50005">
    <property type="entry name" value="TPR"/>
    <property type="match status" value="2"/>
</dbReference>
<evidence type="ECO:0000256" key="4">
    <source>
        <dbReference type="ARBA" id="ARBA00023163"/>
    </source>
</evidence>
<dbReference type="Gene3D" id="1.10.10.10">
    <property type="entry name" value="Winged helix-like DNA-binding domain superfamily/Winged helix DNA-binding domain"/>
    <property type="match status" value="1"/>
</dbReference>
<dbReference type="InterPro" id="IPR019734">
    <property type="entry name" value="TPR_rpt"/>
</dbReference>
<evidence type="ECO:0000256" key="7">
    <source>
        <dbReference type="SAM" id="MobiDB-lite"/>
    </source>
</evidence>
<name>A0A495W6L3_9PSEU</name>
<evidence type="ECO:0000259" key="8">
    <source>
        <dbReference type="PROSITE" id="PS51755"/>
    </source>
</evidence>
<gene>
    <name evidence="9" type="ORF">C8E97_5440</name>
</gene>
<dbReference type="PRINTS" id="PR00364">
    <property type="entry name" value="DISEASERSIST"/>
</dbReference>
<evidence type="ECO:0000313" key="10">
    <source>
        <dbReference type="Proteomes" id="UP000282084"/>
    </source>
</evidence>
<dbReference type="GO" id="GO:0043531">
    <property type="term" value="F:ADP binding"/>
    <property type="evidence" value="ECO:0007669"/>
    <property type="project" value="InterPro"/>
</dbReference>